<feature type="chain" id="PRO_5044543767" evidence="1">
    <location>
        <begin position="23"/>
        <end position="287"/>
    </location>
</feature>
<dbReference type="EMBL" id="VZPO01000006">
    <property type="protein sequence ID" value="KAB0503630.1"/>
    <property type="molecule type" value="Genomic_DNA"/>
</dbReference>
<accession>A0A0J6H8G8</accession>
<evidence type="ECO:0000313" key="3">
    <source>
        <dbReference type="EMBL" id="KAB0503630.1"/>
    </source>
</evidence>
<dbReference type="EMBL" id="LT629746">
    <property type="protein sequence ID" value="SDT52035.1"/>
    <property type="molecule type" value="Genomic_DNA"/>
</dbReference>
<protein>
    <submittedName>
        <fullName evidence="3">Polysaccharide lyase</fullName>
    </submittedName>
</protein>
<dbReference type="Pfam" id="PF21294">
    <property type="entry name" value="Polysacc_lyase_14"/>
    <property type="match status" value="1"/>
</dbReference>
<name>A0A0J6H8G8_9PSED</name>
<dbReference type="Proteomes" id="UP000434925">
    <property type="component" value="Unassembled WGS sequence"/>
</dbReference>
<dbReference type="PANTHER" id="PTHR40124:SF1">
    <property type="entry name" value="DISAGGREGATASE RELATED REPEAT PROTEIN"/>
    <property type="match status" value="1"/>
</dbReference>
<evidence type="ECO:0000313" key="5">
    <source>
        <dbReference type="Proteomes" id="UP000182814"/>
    </source>
</evidence>
<dbReference type="InterPro" id="IPR048958">
    <property type="entry name" value="Polysacc_lyase_14"/>
</dbReference>
<dbReference type="Gene3D" id="2.60.120.200">
    <property type="match status" value="1"/>
</dbReference>
<evidence type="ECO:0000256" key="1">
    <source>
        <dbReference type="SAM" id="SignalP"/>
    </source>
</evidence>
<keyword evidence="1" id="KW-0732">Signal</keyword>
<organism evidence="4 5">
    <name type="scientific">Pseudomonas lini</name>
    <dbReference type="NCBI Taxonomy" id="163011"/>
    <lineage>
        <taxon>Bacteria</taxon>
        <taxon>Pseudomonadati</taxon>
        <taxon>Pseudomonadota</taxon>
        <taxon>Gammaproteobacteria</taxon>
        <taxon>Pseudomonadales</taxon>
        <taxon>Pseudomonadaceae</taxon>
        <taxon>Pseudomonas</taxon>
    </lineage>
</organism>
<dbReference type="PATRIC" id="fig|163011.3.peg.3223"/>
<feature type="signal peptide" evidence="1">
    <location>
        <begin position="1"/>
        <end position="22"/>
    </location>
</feature>
<evidence type="ECO:0000313" key="4">
    <source>
        <dbReference type="EMBL" id="SDT52035.1"/>
    </source>
</evidence>
<proteinExistence type="predicted"/>
<gene>
    <name evidence="3" type="ORF">F7R14_17965</name>
    <name evidence="4" type="ORF">SAMN04490191_4922</name>
</gene>
<dbReference type="Proteomes" id="UP000182814">
    <property type="component" value="Chromosome I"/>
</dbReference>
<evidence type="ECO:0000313" key="6">
    <source>
        <dbReference type="Proteomes" id="UP000434925"/>
    </source>
</evidence>
<dbReference type="GO" id="GO:0016829">
    <property type="term" value="F:lyase activity"/>
    <property type="evidence" value="ECO:0007669"/>
    <property type="project" value="UniProtKB-KW"/>
</dbReference>
<sequence>MKKKGSALLTLAFSLHVATSGASDVNDSCEQNIENIYPSLPDVSQTFTSRQGKAQVQDSIKGSANLTNKAYSNEIKDITVHYPAGSYDPGSMVRLGLPYGGIEFKSRLKQPGRECLILTYELKFDKNFNFVKGGKLPGLYGGTGNTGGKIPNGHDGFSTRYIWKENGVGAIYAYLPTSKTWGTAIGLGSWTFSVGRWHVLEQLVKLNTPGRADGVISIWYDKKLVHSETGLIFRDTKDLTIDGLLFSTFFGGNNASFATPASTNIQFRNFVMSSRRIANTSGQGAGN</sequence>
<reference evidence="3 6" key="3">
    <citation type="submission" date="2019-09" db="EMBL/GenBank/DDBJ databases">
        <title>Draft genome sequences of 48 bacterial type strains from the CCUG.</title>
        <authorList>
            <person name="Tunovic T."/>
            <person name="Pineiro-Iglesias B."/>
            <person name="Unosson C."/>
            <person name="Inganas E."/>
            <person name="Ohlen M."/>
            <person name="Cardew S."/>
            <person name="Jensie-Markopoulos S."/>
            <person name="Salva-Serra F."/>
            <person name="Jaen-Luchoro D."/>
            <person name="Karlsson R."/>
            <person name="Svensson-Stadler L."/>
            <person name="Chun J."/>
            <person name="Moore E."/>
        </authorList>
    </citation>
    <scope>NUCLEOTIDE SEQUENCE [LARGE SCALE GENOMIC DNA]</scope>
    <source>
        <strain evidence="3 6">CCUG 51522</strain>
    </source>
</reference>
<evidence type="ECO:0000259" key="2">
    <source>
        <dbReference type="Pfam" id="PF21294"/>
    </source>
</evidence>
<dbReference type="AlphaFoldDB" id="A0A0J6H8G8"/>
<feature type="domain" description="Polysaccharide lyase 14" evidence="2">
    <location>
        <begin position="76"/>
        <end position="270"/>
    </location>
</feature>
<keyword evidence="3" id="KW-0456">Lyase</keyword>
<reference evidence="5" key="2">
    <citation type="submission" date="2016-10" db="EMBL/GenBank/DDBJ databases">
        <authorList>
            <person name="Varghese N."/>
            <person name="Submissions S."/>
        </authorList>
    </citation>
    <scope>NUCLEOTIDE SEQUENCE [LARGE SCALE GENOMIC DNA]</scope>
    <source>
        <strain evidence="5">BS3782</strain>
    </source>
</reference>
<keyword evidence="5" id="KW-1185">Reference proteome</keyword>
<dbReference type="RefSeq" id="WP_038978343.1">
    <property type="nucleotide sequence ID" value="NZ_JABTYG010000003.1"/>
</dbReference>
<dbReference type="PANTHER" id="PTHR40124">
    <property type="match status" value="1"/>
</dbReference>
<reference evidence="4" key="1">
    <citation type="submission" date="2016-10" db="EMBL/GenBank/DDBJ databases">
        <authorList>
            <person name="de Groot N.N."/>
        </authorList>
    </citation>
    <scope>NUCLEOTIDE SEQUENCE [LARGE SCALE GENOMIC DNA]</scope>
    <source>
        <strain evidence="4">BS3782</strain>
    </source>
</reference>